<name>A0A1G4ZD13_9ENTR</name>
<dbReference type="AlphaFoldDB" id="A0A1G4ZD13"/>
<dbReference type="GeneID" id="23847397"/>
<reference evidence="1 2" key="1">
    <citation type="submission" date="2016-10" db="EMBL/GenBank/DDBJ databases">
        <authorList>
            <person name="Varghese N."/>
            <person name="Submissions S."/>
        </authorList>
    </citation>
    <scope>NUCLEOTIDE SEQUENCE [LARGE SCALE GENOMIC DNA]</scope>
    <source>
        <strain evidence="1 2">CGMCC 1.12102</strain>
    </source>
</reference>
<dbReference type="Proteomes" id="UP000183569">
    <property type="component" value="Unassembled WGS sequence"/>
</dbReference>
<accession>A0A1G4ZD13</accession>
<sequence length="202" mass="23348">MKKGKTSEPGLLASDSDWHNNACLNYMPDHGTAYTEGYRRAADILIKHIDESGRDQDFLVYPVLFLYRHHLELLIKQIICLALKLTEDPDKYQYKKDNHNLNTLWPLAHKLILDVDDSYQPSDLRIVKEVVKALHQADERATDFRYARRNDGTRSLEGIHYVNTRRFGEQMGAASDLLEGIDNGLRYLLDNKAEWNGILDSF</sequence>
<comment type="caution">
    <text evidence="1">The sequence shown here is derived from an EMBL/GenBank/DDBJ whole genome shotgun (WGS) entry which is preliminary data.</text>
</comment>
<protein>
    <recommendedName>
        <fullName evidence="3">HEPN domain-containing protein</fullName>
    </recommendedName>
</protein>
<dbReference type="RefSeq" id="WP_017460057.1">
    <property type="nucleotide sequence ID" value="NZ_FMUI01000024.1"/>
</dbReference>
<proteinExistence type="predicted"/>
<evidence type="ECO:0000313" key="2">
    <source>
        <dbReference type="Proteomes" id="UP000183569"/>
    </source>
</evidence>
<dbReference type="EMBL" id="FMUI01000024">
    <property type="protein sequence ID" value="SCX63557.1"/>
    <property type="molecule type" value="Genomic_DNA"/>
</dbReference>
<gene>
    <name evidence="1" type="ORF">SAMN02927897_04581</name>
</gene>
<organism evidence="1 2">
    <name type="scientific">Kosakonia sacchari</name>
    <dbReference type="NCBI Taxonomy" id="1158459"/>
    <lineage>
        <taxon>Bacteria</taxon>
        <taxon>Pseudomonadati</taxon>
        <taxon>Pseudomonadota</taxon>
        <taxon>Gammaproteobacteria</taxon>
        <taxon>Enterobacterales</taxon>
        <taxon>Enterobacteriaceae</taxon>
        <taxon>Kosakonia</taxon>
    </lineage>
</organism>
<evidence type="ECO:0008006" key="3">
    <source>
        <dbReference type="Google" id="ProtNLM"/>
    </source>
</evidence>
<evidence type="ECO:0000313" key="1">
    <source>
        <dbReference type="EMBL" id="SCX63557.1"/>
    </source>
</evidence>